<dbReference type="EMBL" id="SWCO01000001">
    <property type="protein sequence ID" value="TKB05220.1"/>
    <property type="molecule type" value="Genomic_DNA"/>
</dbReference>
<evidence type="ECO:0008006" key="3">
    <source>
        <dbReference type="Google" id="ProtNLM"/>
    </source>
</evidence>
<dbReference type="NCBIfam" id="NF038257">
    <property type="entry name" value="exopoly_VpsP"/>
    <property type="match status" value="1"/>
</dbReference>
<evidence type="ECO:0000313" key="1">
    <source>
        <dbReference type="EMBL" id="TKB05220.1"/>
    </source>
</evidence>
<evidence type="ECO:0000313" key="2">
    <source>
        <dbReference type="Proteomes" id="UP000305471"/>
    </source>
</evidence>
<accession>A0A4U0ZFA8</accession>
<proteinExistence type="predicted"/>
<sequence length="235" mass="27544">MVSMNQKAKVTKYLVIAMVTLVLFSYINASFNQLRAALHYYKANNLLTQWRESEKINSQGDYILAKETAQKAVELSNNNPLYLDVLADIYQWGLYQKLESDPVNVTKKAMQLYKLSIQNRPSWPVTWANMAVLKWRNGEFDENFKFYLSQADKFGKSQPEVHLLFTELGLAAYQARHPLYTQYKQTIKHRIYNAILSPQSRDKALSLIEKYEQRRIICRWLTKENNGYVLRLAKC</sequence>
<protein>
    <recommendedName>
        <fullName evidence="3">Tetratricopeptide repeat protein</fullName>
    </recommendedName>
</protein>
<gene>
    <name evidence="1" type="ORF">E5672_03825</name>
</gene>
<dbReference type="Gene3D" id="1.25.40.10">
    <property type="entry name" value="Tetratricopeptide repeat domain"/>
    <property type="match status" value="1"/>
</dbReference>
<dbReference type="OrthoDB" id="5736952at2"/>
<reference evidence="1 2" key="1">
    <citation type="submission" date="2019-04" db="EMBL/GenBank/DDBJ databases">
        <title>Alteromonas portus sp. nov., an alginate lyase-excreting marine bacterium.</title>
        <authorList>
            <person name="Huang H."/>
            <person name="Mo K."/>
            <person name="Bao S."/>
        </authorList>
    </citation>
    <scope>NUCLEOTIDE SEQUENCE [LARGE SCALE GENOMIC DNA]</scope>
    <source>
        <strain evidence="1 2">HB161718</strain>
    </source>
</reference>
<comment type="caution">
    <text evidence="1">The sequence shown here is derived from an EMBL/GenBank/DDBJ whole genome shotgun (WGS) entry which is preliminary data.</text>
</comment>
<dbReference type="RefSeq" id="WP_136780975.1">
    <property type="nucleotide sequence ID" value="NZ_SWCO01000001.1"/>
</dbReference>
<dbReference type="AlphaFoldDB" id="A0A4U0ZFA8"/>
<dbReference type="InterPro" id="IPR011990">
    <property type="entry name" value="TPR-like_helical_dom_sf"/>
</dbReference>
<dbReference type="Proteomes" id="UP000305471">
    <property type="component" value="Unassembled WGS sequence"/>
</dbReference>
<name>A0A4U0ZFA8_9ALTE</name>
<keyword evidence="2" id="KW-1185">Reference proteome</keyword>
<organism evidence="1 2">
    <name type="scientific">Alteromonas portus</name>
    <dbReference type="NCBI Taxonomy" id="2565549"/>
    <lineage>
        <taxon>Bacteria</taxon>
        <taxon>Pseudomonadati</taxon>
        <taxon>Pseudomonadota</taxon>
        <taxon>Gammaproteobacteria</taxon>
        <taxon>Alteromonadales</taxon>
        <taxon>Alteromonadaceae</taxon>
        <taxon>Alteromonas/Salinimonas group</taxon>
        <taxon>Alteromonas</taxon>
    </lineage>
</organism>
<dbReference type="SUPFAM" id="SSF48452">
    <property type="entry name" value="TPR-like"/>
    <property type="match status" value="1"/>
</dbReference>